<proteinExistence type="predicted"/>
<feature type="compositionally biased region" description="Basic and acidic residues" evidence="1">
    <location>
        <begin position="224"/>
        <end position="235"/>
    </location>
</feature>
<feature type="region of interest" description="Disordered" evidence="1">
    <location>
        <begin position="127"/>
        <end position="170"/>
    </location>
</feature>
<dbReference type="EMBL" id="HBUE01007766">
    <property type="protein sequence ID" value="CAG6446765.1"/>
    <property type="molecule type" value="Transcribed_RNA"/>
</dbReference>
<reference evidence="2" key="1">
    <citation type="submission" date="2021-05" db="EMBL/GenBank/DDBJ databases">
        <authorList>
            <person name="Alioto T."/>
            <person name="Alioto T."/>
            <person name="Gomez Garrido J."/>
        </authorList>
    </citation>
    <scope>NUCLEOTIDE SEQUENCE</scope>
</reference>
<feature type="compositionally biased region" description="Basic residues" evidence="1">
    <location>
        <begin position="152"/>
        <end position="163"/>
    </location>
</feature>
<accession>A0A8D7ZYR7</accession>
<feature type="region of interest" description="Disordered" evidence="1">
    <location>
        <begin position="203"/>
        <end position="235"/>
    </location>
</feature>
<dbReference type="AlphaFoldDB" id="A0A8D7ZYR7"/>
<evidence type="ECO:0000256" key="1">
    <source>
        <dbReference type="SAM" id="MobiDB-lite"/>
    </source>
</evidence>
<protein>
    <submittedName>
        <fullName evidence="2">(northern house mosquito) hypothetical protein</fullName>
    </submittedName>
</protein>
<evidence type="ECO:0000313" key="2">
    <source>
        <dbReference type="EMBL" id="CAG6446765.1"/>
    </source>
</evidence>
<sequence>MPSGVPRRLLQDQVRVPKVSPLLQDLQRCRSVGLHIVPLPLYAGRGPLHGVSGVAVLRPAHADLQDVPRELPVMQRPRPVLVRDLCVPAAPGPAEQPVCALLRQRRLARGPELLPLRQGNRRLHQLVPGRQAPRRRRTAAAPVRGRSGSGRRSIRHQRRRSRFRPAGLAPAGSARCFADRHHRDGHLGLSARGDRVRRDLQRAAETHPDRVHRRQVQQAGHRWHLPDHPDIDGQR</sequence>
<name>A0A8D7ZYR7_CULPI</name>
<organism evidence="2">
    <name type="scientific">Culex pipiens</name>
    <name type="common">House mosquito</name>
    <dbReference type="NCBI Taxonomy" id="7175"/>
    <lineage>
        <taxon>Eukaryota</taxon>
        <taxon>Metazoa</taxon>
        <taxon>Ecdysozoa</taxon>
        <taxon>Arthropoda</taxon>
        <taxon>Hexapoda</taxon>
        <taxon>Insecta</taxon>
        <taxon>Pterygota</taxon>
        <taxon>Neoptera</taxon>
        <taxon>Endopterygota</taxon>
        <taxon>Diptera</taxon>
        <taxon>Nematocera</taxon>
        <taxon>Culicoidea</taxon>
        <taxon>Culicidae</taxon>
        <taxon>Culicinae</taxon>
        <taxon>Culicini</taxon>
        <taxon>Culex</taxon>
        <taxon>Culex</taxon>
    </lineage>
</organism>